<gene>
    <name evidence="5" type="ORF">ACFQ2S_17070</name>
</gene>
<dbReference type="PRINTS" id="PR00446">
    <property type="entry name" value="HYDRGNUPTAKE"/>
</dbReference>
<protein>
    <submittedName>
        <fullName evidence="5">Hydrogenase maturation protease</fullName>
    </submittedName>
</protein>
<keyword evidence="6" id="KW-1185">Reference proteome</keyword>
<evidence type="ECO:0000313" key="5">
    <source>
        <dbReference type="EMBL" id="MFD0981351.1"/>
    </source>
</evidence>
<name>A0ABW3IUQ7_9RHOB</name>
<organism evidence="5 6">
    <name type="scientific">Tropicimonas aquimaris</name>
    <dbReference type="NCBI Taxonomy" id="914152"/>
    <lineage>
        <taxon>Bacteria</taxon>
        <taxon>Pseudomonadati</taxon>
        <taxon>Pseudomonadota</taxon>
        <taxon>Alphaproteobacteria</taxon>
        <taxon>Rhodobacterales</taxon>
        <taxon>Roseobacteraceae</taxon>
        <taxon>Tropicimonas</taxon>
    </lineage>
</organism>
<evidence type="ECO:0000256" key="2">
    <source>
        <dbReference type="ARBA" id="ARBA00022670"/>
    </source>
</evidence>
<dbReference type="Proteomes" id="UP001597108">
    <property type="component" value="Unassembled WGS sequence"/>
</dbReference>
<dbReference type="InterPro" id="IPR023430">
    <property type="entry name" value="Pept_HybD-like_dom_sf"/>
</dbReference>
<dbReference type="NCBIfam" id="TIGR00072">
    <property type="entry name" value="hydrog_prot"/>
    <property type="match status" value="1"/>
</dbReference>
<keyword evidence="3" id="KW-0064">Aspartyl protease</keyword>
<evidence type="ECO:0000256" key="4">
    <source>
        <dbReference type="ARBA" id="ARBA00022801"/>
    </source>
</evidence>
<dbReference type="GO" id="GO:0006508">
    <property type="term" value="P:proteolysis"/>
    <property type="evidence" value="ECO:0007669"/>
    <property type="project" value="UniProtKB-KW"/>
</dbReference>
<dbReference type="Gene3D" id="3.40.50.1450">
    <property type="entry name" value="HybD-like"/>
    <property type="match status" value="1"/>
</dbReference>
<dbReference type="InterPro" id="IPR000671">
    <property type="entry name" value="Peptidase_A31"/>
</dbReference>
<accession>A0ABW3IUQ7</accession>
<reference evidence="6" key="1">
    <citation type="journal article" date="2019" name="Int. J. Syst. Evol. Microbiol.">
        <title>The Global Catalogue of Microorganisms (GCM) 10K type strain sequencing project: providing services to taxonomists for standard genome sequencing and annotation.</title>
        <authorList>
            <consortium name="The Broad Institute Genomics Platform"/>
            <consortium name="The Broad Institute Genome Sequencing Center for Infectious Disease"/>
            <person name="Wu L."/>
            <person name="Ma J."/>
        </authorList>
    </citation>
    <scope>NUCLEOTIDE SEQUENCE [LARGE SCALE GENOMIC DNA]</scope>
    <source>
        <strain evidence="6">CCUG 60524</strain>
    </source>
</reference>
<dbReference type="Pfam" id="PF01750">
    <property type="entry name" value="HycI"/>
    <property type="match status" value="1"/>
</dbReference>
<dbReference type="RefSeq" id="WP_386076287.1">
    <property type="nucleotide sequence ID" value="NZ_JBHTJT010000038.1"/>
</dbReference>
<dbReference type="EMBL" id="JBHTJT010000038">
    <property type="protein sequence ID" value="MFD0981351.1"/>
    <property type="molecule type" value="Genomic_DNA"/>
</dbReference>
<evidence type="ECO:0000256" key="3">
    <source>
        <dbReference type="ARBA" id="ARBA00022750"/>
    </source>
</evidence>
<keyword evidence="4" id="KW-0378">Hydrolase</keyword>
<keyword evidence="2 5" id="KW-0645">Protease</keyword>
<comment type="caution">
    <text evidence="5">The sequence shown here is derived from an EMBL/GenBank/DDBJ whole genome shotgun (WGS) entry which is preliminary data.</text>
</comment>
<dbReference type="SUPFAM" id="SSF53163">
    <property type="entry name" value="HybD-like"/>
    <property type="match status" value="1"/>
</dbReference>
<sequence length="146" mass="15509">MASRVKRFYIGVGNPMRHDDGVGPRIAEALAALGANTLVHAGDGMALIEPFDTHSDIVVFDATQSGRAAGTITRIDATKAPVPVEIFRHSTHRIGVGEAVETARALGCLPPRLLLIGIEGQRFDPGEGLSAPVERAARLLVEEMFS</sequence>
<evidence type="ECO:0000313" key="6">
    <source>
        <dbReference type="Proteomes" id="UP001597108"/>
    </source>
</evidence>
<dbReference type="CDD" id="cd00518">
    <property type="entry name" value="H2MP"/>
    <property type="match status" value="1"/>
</dbReference>
<proteinExistence type="inferred from homology"/>
<comment type="similarity">
    <text evidence="1">Belongs to the peptidase A31 family.</text>
</comment>
<dbReference type="PANTHER" id="PTHR30302:SF1">
    <property type="entry name" value="HYDROGENASE 2 MATURATION PROTEASE"/>
    <property type="match status" value="1"/>
</dbReference>
<dbReference type="PANTHER" id="PTHR30302">
    <property type="entry name" value="HYDROGENASE 1 MATURATION PROTEASE"/>
    <property type="match status" value="1"/>
</dbReference>
<evidence type="ECO:0000256" key="1">
    <source>
        <dbReference type="ARBA" id="ARBA00006814"/>
    </source>
</evidence>
<dbReference type="GO" id="GO:0008233">
    <property type="term" value="F:peptidase activity"/>
    <property type="evidence" value="ECO:0007669"/>
    <property type="project" value="UniProtKB-KW"/>
</dbReference>